<feature type="transmembrane region" description="Helical" evidence="2">
    <location>
        <begin position="28"/>
        <end position="48"/>
    </location>
</feature>
<feature type="transmembrane region" description="Helical" evidence="2">
    <location>
        <begin position="60"/>
        <end position="82"/>
    </location>
</feature>
<keyword evidence="2" id="KW-0472">Membrane</keyword>
<reference evidence="3 4" key="1">
    <citation type="submission" date="2022-11" db="EMBL/GenBank/DDBJ databases">
        <title>Desulfobotulus tamanensis H1 sp. nov. - anaerobic, alkaliphilic, sulphate reducing bacterium isolated from terrestrial mud volcano.</title>
        <authorList>
            <person name="Frolova A."/>
            <person name="Merkel A.Y."/>
            <person name="Slobodkin A.I."/>
        </authorList>
    </citation>
    <scope>NUCLEOTIDE SEQUENCE [LARGE SCALE GENOMIC DNA]</scope>
    <source>
        <strain evidence="3 4">H1</strain>
    </source>
</reference>
<keyword evidence="4" id="KW-1185">Reference proteome</keyword>
<keyword evidence="2" id="KW-0812">Transmembrane</keyword>
<evidence type="ECO:0008006" key="5">
    <source>
        <dbReference type="Google" id="ProtNLM"/>
    </source>
</evidence>
<organism evidence="3 4">
    <name type="scientific">Desulfobotulus pelophilus</name>
    <dbReference type="NCBI Taxonomy" id="2823377"/>
    <lineage>
        <taxon>Bacteria</taxon>
        <taxon>Pseudomonadati</taxon>
        <taxon>Thermodesulfobacteriota</taxon>
        <taxon>Desulfobacteria</taxon>
        <taxon>Desulfobacterales</taxon>
        <taxon>Desulfobacteraceae</taxon>
        <taxon>Desulfobotulus</taxon>
    </lineage>
</organism>
<accession>A0ABT3N6K8</accession>
<evidence type="ECO:0000313" key="4">
    <source>
        <dbReference type="Proteomes" id="UP001209681"/>
    </source>
</evidence>
<name>A0ABT3N6K8_9BACT</name>
<feature type="compositionally biased region" description="Polar residues" evidence="1">
    <location>
        <begin position="259"/>
        <end position="282"/>
    </location>
</feature>
<evidence type="ECO:0000256" key="1">
    <source>
        <dbReference type="SAM" id="MobiDB-lite"/>
    </source>
</evidence>
<gene>
    <name evidence="3" type="ORF">OOT00_03740</name>
</gene>
<feature type="transmembrane region" description="Helical" evidence="2">
    <location>
        <begin position="158"/>
        <end position="179"/>
    </location>
</feature>
<keyword evidence="2" id="KW-1133">Transmembrane helix</keyword>
<evidence type="ECO:0000313" key="3">
    <source>
        <dbReference type="EMBL" id="MCW7753096.1"/>
    </source>
</evidence>
<dbReference type="EMBL" id="JAPFPW010000003">
    <property type="protein sequence ID" value="MCW7753096.1"/>
    <property type="molecule type" value="Genomic_DNA"/>
</dbReference>
<comment type="caution">
    <text evidence="3">The sequence shown here is derived from an EMBL/GenBank/DDBJ whole genome shotgun (WGS) entry which is preliminary data.</text>
</comment>
<protein>
    <recommendedName>
        <fullName evidence="5">RDD domain-containing protein</fullName>
    </recommendedName>
</protein>
<dbReference type="Proteomes" id="UP001209681">
    <property type="component" value="Unassembled WGS sequence"/>
</dbReference>
<feature type="region of interest" description="Disordered" evidence="1">
    <location>
        <begin position="243"/>
        <end position="282"/>
    </location>
</feature>
<proteinExistence type="predicted"/>
<sequence length="282" mass="31808">MNAPQSPEHRGIASLFSQVEIKHFLKNYLIFICIVEAVIFFVSFIGQLGPETRSFPWKSYFFAAFIIPVAITFLLGIFVVGFNKYLYGQNPLYDEETFTGDPDAGKTTLRIQAFLRTARQLPFLFILVLLGLGAGIVYKIEDIFTFIARFGEKSAQYLLISMGVFLFVGTLFAVLWMVLNYKLQKKAIDFRHHYKNEVVKRLGLVILEDDTVINKEGEVVSPPSRIHQRPELLPPAIKKLKVSTKPSVQLPPGPHNEQDFNPQKTTNPSSGTKNPESSGHNA</sequence>
<dbReference type="RefSeq" id="WP_265423955.1">
    <property type="nucleotide sequence ID" value="NZ_JAPFPW010000003.1"/>
</dbReference>
<evidence type="ECO:0000256" key="2">
    <source>
        <dbReference type="SAM" id="Phobius"/>
    </source>
</evidence>
<feature type="transmembrane region" description="Helical" evidence="2">
    <location>
        <begin position="121"/>
        <end position="138"/>
    </location>
</feature>